<accession>A0A9D8KGB8</accession>
<organism evidence="4 5">
    <name type="scientific">Candidatus Zymogenus saltonus</name>
    <dbReference type="NCBI Taxonomy" id="2844893"/>
    <lineage>
        <taxon>Bacteria</taxon>
        <taxon>Deltaproteobacteria</taxon>
        <taxon>Candidatus Zymogenia</taxon>
        <taxon>Candidatus Zymogeniales</taxon>
        <taxon>Candidatus Zymogenaceae</taxon>
        <taxon>Candidatus Zymogenus</taxon>
    </lineage>
</organism>
<feature type="chain" id="PRO_5039110934" description="Dolichyl-diphosphooligosaccharide--protein glycosyltransferase subunit 2" evidence="3">
    <location>
        <begin position="26"/>
        <end position="803"/>
    </location>
</feature>
<feature type="transmembrane region" description="Helical" evidence="2">
    <location>
        <begin position="745"/>
        <end position="762"/>
    </location>
</feature>
<keyword evidence="2" id="KW-0812">Transmembrane</keyword>
<evidence type="ECO:0000313" key="5">
    <source>
        <dbReference type="Proteomes" id="UP000809273"/>
    </source>
</evidence>
<evidence type="ECO:0000313" key="4">
    <source>
        <dbReference type="EMBL" id="MBN1574164.1"/>
    </source>
</evidence>
<sequence length="803" mass="90058">MRRIILLFIISTFSLSILTFSPVQAFSEEETKLPELPNSSVSVPWSDFKDLIKKLLVPPEEPPEPPLPPIDYSISESHYAGRLEGESAVFDAEFAVDVLAENKWIEVPILSSSLAVSDVTMDGKGVTLRTSGSYYYLIMNKPGRHILKLTFYKPVDKGSGKVGVNVPIPMAPVSTLEFSVPKPGMDFTIDPANYKRTTGLEGSTRLEAALPVTSSVSIYWSPAVPEEISGELRVMAKVNTLISVGEGFLGGVSTINYEILHKSISTFSFLVPKDIDIIDVKAEGIRDWEITPEGEKVKVTVNMSFEVSGDFSLAVIYEKNMGDTTAQVDVPEIEVLNIVREQGFMAVTKSTEVEVVELKAENLSPLDVTELPGELISATENSILYSYKYLKHPFGLRLDVTKNEDEEVDTCVIIKEELTSLLTVRGDLVTRARFTVRNTTEQFLKLKIDEMFAEEPAGEDTADEGSVGEDMGEGTTKVWSAFVSDKPVKLTRDRYGRVLIPLDRSVKTDGGMTSFVVEMTYSTETKPFNRITGWRTFYAPKTDYRVGEMTWTLYLPKKYVYRNLGKDMELISAPVIFPVSKPGYDDTGDMGISTGEGFVAEEEMSMEKKEYAPAPSGGLRSQTEMNVIRDSIDTIGGKSGRKRGVLPVRVDIPFSGYKLDYNKTIVKKGEESIVKFRFQGMDVKRWISYIEILAWATFFATLLFAVRSARKRKRLYINKDKSIAVAVSLGVIILLHLFFILDFHALKWGLFWGLVVGLLYYLNDIRHEVKKRLAEIRKDKAEGKDEKSEKDESKKRRTKKDEE</sequence>
<reference evidence="4" key="2">
    <citation type="submission" date="2021-01" db="EMBL/GenBank/DDBJ databases">
        <authorList>
            <person name="Hahn C.R."/>
            <person name="Youssef N.H."/>
            <person name="Elshahed M."/>
        </authorList>
    </citation>
    <scope>NUCLEOTIDE SEQUENCE</scope>
    <source>
        <strain evidence="4">Zod_Metabat.24</strain>
    </source>
</reference>
<reference evidence="4" key="1">
    <citation type="journal article" date="2021" name="Environ. Microbiol.">
        <title>Genomic characterization of three novel Desulfobacterota classes expand the metabolic and phylogenetic diversity of the phylum.</title>
        <authorList>
            <person name="Murphy C.L."/>
            <person name="Biggerstaff J."/>
            <person name="Eichhorn A."/>
            <person name="Ewing E."/>
            <person name="Shahan R."/>
            <person name="Soriano D."/>
            <person name="Stewart S."/>
            <person name="VanMol K."/>
            <person name="Walker R."/>
            <person name="Walters P."/>
            <person name="Elshahed M.S."/>
            <person name="Youssef N.H."/>
        </authorList>
    </citation>
    <scope>NUCLEOTIDE SEQUENCE</scope>
    <source>
        <strain evidence="4">Zod_Metabat.24</strain>
    </source>
</reference>
<evidence type="ECO:0000256" key="2">
    <source>
        <dbReference type="SAM" id="Phobius"/>
    </source>
</evidence>
<keyword evidence="3" id="KW-0732">Signal</keyword>
<proteinExistence type="predicted"/>
<dbReference type="Proteomes" id="UP000809273">
    <property type="component" value="Unassembled WGS sequence"/>
</dbReference>
<dbReference type="AlphaFoldDB" id="A0A9D8KGB8"/>
<comment type="caution">
    <text evidence="4">The sequence shown here is derived from an EMBL/GenBank/DDBJ whole genome shotgun (WGS) entry which is preliminary data.</text>
</comment>
<evidence type="ECO:0000256" key="3">
    <source>
        <dbReference type="SAM" id="SignalP"/>
    </source>
</evidence>
<keyword evidence="2" id="KW-0472">Membrane</keyword>
<feature type="signal peptide" evidence="3">
    <location>
        <begin position="1"/>
        <end position="25"/>
    </location>
</feature>
<feature type="region of interest" description="Disordered" evidence="1">
    <location>
        <begin position="780"/>
        <end position="803"/>
    </location>
</feature>
<name>A0A9D8KGB8_9DELT</name>
<gene>
    <name evidence="4" type="ORF">JW984_13285</name>
</gene>
<evidence type="ECO:0008006" key="6">
    <source>
        <dbReference type="Google" id="ProtNLM"/>
    </source>
</evidence>
<protein>
    <recommendedName>
        <fullName evidence="6">Dolichyl-diphosphooligosaccharide--protein glycosyltransferase subunit 2</fullName>
    </recommendedName>
</protein>
<keyword evidence="2" id="KW-1133">Transmembrane helix</keyword>
<dbReference type="EMBL" id="JAFGIX010000069">
    <property type="protein sequence ID" value="MBN1574164.1"/>
    <property type="molecule type" value="Genomic_DNA"/>
</dbReference>
<feature type="transmembrane region" description="Helical" evidence="2">
    <location>
        <begin position="686"/>
        <end position="706"/>
    </location>
</feature>
<feature type="transmembrane region" description="Helical" evidence="2">
    <location>
        <begin position="722"/>
        <end position="739"/>
    </location>
</feature>
<evidence type="ECO:0000256" key="1">
    <source>
        <dbReference type="SAM" id="MobiDB-lite"/>
    </source>
</evidence>